<dbReference type="PANTHER" id="PTHR11584:SF369">
    <property type="entry name" value="MITOGEN-ACTIVATED PROTEIN KINASE KINASE KINASE 19-RELATED"/>
    <property type="match status" value="1"/>
</dbReference>
<dbReference type="KEGG" id="cme:CYME_CMT185C"/>
<dbReference type="EMBL" id="AP006502">
    <property type="protein sequence ID" value="BAM83178.1"/>
    <property type="molecule type" value="Genomic_DNA"/>
</dbReference>
<keyword evidence="10" id="KW-1185">Reference proteome</keyword>
<evidence type="ECO:0000313" key="10">
    <source>
        <dbReference type="Proteomes" id="UP000007014"/>
    </source>
</evidence>
<dbReference type="STRING" id="280699.M1VME8"/>
<dbReference type="Proteomes" id="UP000007014">
    <property type="component" value="Chromosome 20"/>
</dbReference>
<sequence>MGFFTIGKKKHPKEVHKEQSKGAAGKRSGRSIETAAARAPAAVPVHGLQGSKSGDAAPVRARQVARADVGGRKPGETSQPAKAGQRLLQQQASQRPSEQSIPVASVKGAVGASGSARRRSLVPRQVPTSVRAAAEEASARADADAGHRRTDSASSSSIGNGCSSNTPVENWAAPQAEVQLLRVARIAARSDEARRKLVEREAIPFLVSALRDAKTSDLGKSHAAFALAELSVLEELEEKLVRADAPSALIGFVRSVIPELATATRTTTSLVECGASAALGVLLSTLASATRALRNLTAGSPRTAEGMVRLGVIPALVQVLSAPQVLVEHEIMQGAMVEATGAFGNIAQEPPCALALVKAKCIKAILRHIDAFRKPAERAEFNFHVASIIAELSLQSGAVHDYLIDIGVFPALARLIASELASGQLWHEFDRAPSADHSHVFRASDTIAEACRAFGNLGATARGRAAARNWPLVTQTLCRFIEQCEQRQATHYFESASTNPLADACRALANLCLEAATARVAASLSVDLPLLSILELAKPAGELSSETRRALIVLARAGSDIRQTLLTHLRQCSIRSVQSGRSEAALIDLRSALVRSAPEGQRSKSNNLASVAVEGQVSALAPLSLKCRPLRPSVGAFQSTGRTVTMRPLANAQKDHFYTVDTFELGQVLGRGGYGVVYMARNVRTNEIVAIKSFHAVDSGQTLYTVDPRAFKEQRLWQRLRHENIVEYKGSFIGEKGDLNLVIEYVDGWSLAEHLAQFNEFHEPLVREITRQVLHGLRYLHSHGVTHRDLKPGNIMVNQNGMVKITDFGVSSCVDLQTAGSGHTMVGTPWYIAPEMIEGRPYDHSVDIWSLGCTVLELATGRRPYHTLNAMAALFRMVQDRMPPIPPNLSAECASFLKACWVWEPSKRPSAADLLKHPFVRLEVTSNSAARV</sequence>
<evidence type="ECO:0000256" key="5">
    <source>
        <dbReference type="ARBA" id="ARBA00022840"/>
    </source>
</evidence>
<dbReference type="SMART" id="SM00185">
    <property type="entry name" value="ARM"/>
    <property type="match status" value="4"/>
</dbReference>
<dbReference type="InterPro" id="IPR008271">
    <property type="entry name" value="Ser/Thr_kinase_AS"/>
</dbReference>
<feature type="binding site" evidence="6">
    <location>
        <position position="692"/>
    </location>
    <ligand>
        <name>ATP</name>
        <dbReference type="ChEBI" id="CHEBI:30616"/>
    </ligand>
</feature>
<keyword evidence="5 6" id="KW-0067">ATP-binding</keyword>
<dbReference type="SUPFAM" id="SSF48371">
    <property type="entry name" value="ARM repeat"/>
    <property type="match status" value="1"/>
</dbReference>
<keyword evidence="1" id="KW-0723">Serine/threonine-protein kinase</keyword>
<keyword evidence="2" id="KW-0808">Transferase</keyword>
<feature type="compositionally biased region" description="Low complexity" evidence="7">
    <location>
        <begin position="56"/>
        <end position="68"/>
    </location>
</feature>
<feature type="region of interest" description="Disordered" evidence="7">
    <location>
        <begin position="1"/>
        <end position="166"/>
    </location>
</feature>
<accession>M1VME8</accession>
<evidence type="ECO:0000256" key="4">
    <source>
        <dbReference type="ARBA" id="ARBA00022777"/>
    </source>
</evidence>
<dbReference type="PROSITE" id="PS00108">
    <property type="entry name" value="PROTEIN_KINASE_ST"/>
    <property type="match status" value="1"/>
</dbReference>
<organism evidence="9 10">
    <name type="scientific">Cyanidioschyzon merolae (strain NIES-3377 / 10D)</name>
    <name type="common">Unicellular red alga</name>
    <dbReference type="NCBI Taxonomy" id="280699"/>
    <lineage>
        <taxon>Eukaryota</taxon>
        <taxon>Rhodophyta</taxon>
        <taxon>Bangiophyceae</taxon>
        <taxon>Cyanidiales</taxon>
        <taxon>Cyanidiaceae</taxon>
        <taxon>Cyanidioschyzon</taxon>
    </lineage>
</organism>
<dbReference type="GO" id="GO:0004674">
    <property type="term" value="F:protein serine/threonine kinase activity"/>
    <property type="evidence" value="ECO:0007669"/>
    <property type="project" value="UniProtKB-KW"/>
</dbReference>
<dbReference type="GeneID" id="16997686"/>
<dbReference type="Gene3D" id="1.10.510.10">
    <property type="entry name" value="Transferase(Phosphotransferase) domain 1"/>
    <property type="match status" value="1"/>
</dbReference>
<evidence type="ECO:0000256" key="3">
    <source>
        <dbReference type="ARBA" id="ARBA00022741"/>
    </source>
</evidence>
<dbReference type="PROSITE" id="PS50011">
    <property type="entry name" value="PROTEIN_KINASE_DOM"/>
    <property type="match status" value="1"/>
</dbReference>
<protein>
    <submittedName>
        <fullName evidence="9">Probable MAP kinase kinase kinase</fullName>
    </submittedName>
</protein>
<proteinExistence type="predicted"/>
<feature type="compositionally biased region" description="Basic and acidic residues" evidence="7">
    <location>
        <begin position="133"/>
        <end position="151"/>
    </location>
</feature>
<reference evidence="9 10" key="1">
    <citation type="journal article" date="2004" name="Nature">
        <title>Genome sequence of the ultrasmall unicellular red alga Cyanidioschyzon merolae 10D.</title>
        <authorList>
            <person name="Matsuzaki M."/>
            <person name="Misumi O."/>
            <person name="Shin-i T."/>
            <person name="Maruyama S."/>
            <person name="Takahara M."/>
            <person name="Miyagishima S."/>
            <person name="Mori T."/>
            <person name="Nishida K."/>
            <person name="Yagisawa F."/>
            <person name="Nishida K."/>
            <person name="Yoshida Y."/>
            <person name="Nishimura Y."/>
            <person name="Nakao S."/>
            <person name="Kobayashi T."/>
            <person name="Momoyama Y."/>
            <person name="Higashiyama T."/>
            <person name="Minoda A."/>
            <person name="Sano M."/>
            <person name="Nomoto H."/>
            <person name="Oishi K."/>
            <person name="Hayashi H."/>
            <person name="Ohta F."/>
            <person name="Nishizaka S."/>
            <person name="Haga S."/>
            <person name="Miura S."/>
            <person name="Morishita T."/>
            <person name="Kabeya Y."/>
            <person name="Terasawa K."/>
            <person name="Suzuki Y."/>
            <person name="Ishii Y."/>
            <person name="Asakawa S."/>
            <person name="Takano H."/>
            <person name="Ohta N."/>
            <person name="Kuroiwa H."/>
            <person name="Tanaka K."/>
            <person name="Shimizu N."/>
            <person name="Sugano S."/>
            <person name="Sato N."/>
            <person name="Nozaki H."/>
            <person name="Ogasawara N."/>
            <person name="Kohara Y."/>
            <person name="Kuroiwa T."/>
        </authorList>
    </citation>
    <scope>NUCLEOTIDE SEQUENCE [LARGE SCALE GENOMIC DNA]</scope>
    <source>
        <strain evidence="9 10">10D</strain>
    </source>
</reference>
<keyword evidence="3 6" id="KW-0547">Nucleotide-binding</keyword>
<evidence type="ECO:0000256" key="7">
    <source>
        <dbReference type="SAM" id="MobiDB-lite"/>
    </source>
</evidence>
<keyword evidence="4 9" id="KW-0418">Kinase</keyword>
<feature type="compositionally biased region" description="Low complexity" evidence="7">
    <location>
        <begin position="152"/>
        <end position="165"/>
    </location>
</feature>
<feature type="compositionally biased region" description="Polar residues" evidence="7">
    <location>
        <begin position="87"/>
        <end position="102"/>
    </location>
</feature>
<dbReference type="PANTHER" id="PTHR11584">
    <property type="entry name" value="SERINE/THREONINE PROTEIN KINASE"/>
    <property type="match status" value="1"/>
</dbReference>
<dbReference type="InterPro" id="IPR017441">
    <property type="entry name" value="Protein_kinase_ATP_BS"/>
</dbReference>
<dbReference type="InterPro" id="IPR016024">
    <property type="entry name" value="ARM-type_fold"/>
</dbReference>
<evidence type="ECO:0000256" key="2">
    <source>
        <dbReference type="ARBA" id="ARBA00022679"/>
    </source>
</evidence>
<dbReference type="eggNOG" id="KOG0198">
    <property type="taxonomic scope" value="Eukaryota"/>
</dbReference>
<evidence type="ECO:0000256" key="1">
    <source>
        <dbReference type="ARBA" id="ARBA00022527"/>
    </source>
</evidence>
<evidence type="ECO:0000259" key="8">
    <source>
        <dbReference type="PROSITE" id="PS50011"/>
    </source>
</evidence>
<name>M1VME8_CYAM1</name>
<gene>
    <name evidence="9" type="ORF">CYME_CMT185C</name>
</gene>
<dbReference type="InterPro" id="IPR011009">
    <property type="entry name" value="Kinase-like_dom_sf"/>
</dbReference>
<dbReference type="CDD" id="cd06606">
    <property type="entry name" value="STKc_MAPKKK"/>
    <property type="match status" value="1"/>
</dbReference>
<evidence type="ECO:0000313" key="9">
    <source>
        <dbReference type="EMBL" id="BAM83178.1"/>
    </source>
</evidence>
<dbReference type="RefSeq" id="XP_005539214.1">
    <property type="nucleotide sequence ID" value="XM_005539157.1"/>
</dbReference>
<feature type="domain" description="Protein kinase" evidence="8">
    <location>
        <begin position="663"/>
        <end position="920"/>
    </location>
</feature>
<dbReference type="InterPro" id="IPR000719">
    <property type="entry name" value="Prot_kinase_dom"/>
</dbReference>
<dbReference type="InterPro" id="IPR000225">
    <property type="entry name" value="Armadillo"/>
</dbReference>
<reference evidence="9 10" key="2">
    <citation type="journal article" date="2007" name="BMC Biol.">
        <title>A 100%-complete sequence reveals unusually simple genomic features in the hot-spring red alga Cyanidioschyzon merolae.</title>
        <authorList>
            <person name="Nozaki H."/>
            <person name="Takano H."/>
            <person name="Misumi O."/>
            <person name="Terasawa K."/>
            <person name="Matsuzaki M."/>
            <person name="Maruyama S."/>
            <person name="Nishida K."/>
            <person name="Yagisawa F."/>
            <person name="Yoshida Y."/>
            <person name="Fujiwara T."/>
            <person name="Takio S."/>
            <person name="Tamura K."/>
            <person name="Chung S.J."/>
            <person name="Nakamura S."/>
            <person name="Kuroiwa H."/>
            <person name="Tanaka K."/>
            <person name="Sato N."/>
            <person name="Kuroiwa T."/>
        </authorList>
    </citation>
    <scope>NUCLEOTIDE SEQUENCE [LARGE SCALE GENOMIC DNA]</scope>
    <source>
        <strain evidence="9 10">10D</strain>
    </source>
</reference>
<dbReference type="PROSITE" id="PS00107">
    <property type="entry name" value="PROTEIN_KINASE_ATP"/>
    <property type="match status" value="1"/>
</dbReference>
<dbReference type="OrthoDB" id="8693905at2759"/>
<dbReference type="Gene3D" id="1.25.10.10">
    <property type="entry name" value="Leucine-rich Repeat Variant"/>
    <property type="match status" value="2"/>
</dbReference>
<feature type="compositionally biased region" description="Low complexity" evidence="7">
    <location>
        <begin position="35"/>
        <end position="45"/>
    </location>
</feature>
<dbReference type="SMART" id="SM00220">
    <property type="entry name" value="S_TKc"/>
    <property type="match status" value="1"/>
</dbReference>
<dbReference type="AlphaFoldDB" id="M1VME8"/>
<dbReference type="GO" id="GO:0005524">
    <property type="term" value="F:ATP binding"/>
    <property type="evidence" value="ECO:0007669"/>
    <property type="project" value="UniProtKB-UniRule"/>
</dbReference>
<dbReference type="InterPro" id="IPR011989">
    <property type="entry name" value="ARM-like"/>
</dbReference>
<dbReference type="SUPFAM" id="SSF56112">
    <property type="entry name" value="Protein kinase-like (PK-like)"/>
    <property type="match status" value="1"/>
</dbReference>
<evidence type="ECO:0000256" key="6">
    <source>
        <dbReference type="PROSITE-ProRule" id="PRU10141"/>
    </source>
</evidence>
<dbReference type="Pfam" id="PF00069">
    <property type="entry name" value="Pkinase"/>
    <property type="match status" value="1"/>
</dbReference>